<dbReference type="Proteomes" id="UP000294914">
    <property type="component" value="Unassembled WGS sequence"/>
</dbReference>
<dbReference type="PANTHER" id="PTHR13696:SF96">
    <property type="entry name" value="COBQ_COBB_MIND_PARA NUCLEOTIDE BINDING DOMAIN-CONTAINING PROTEIN"/>
    <property type="match status" value="1"/>
</dbReference>
<dbReference type="InterPro" id="IPR050678">
    <property type="entry name" value="DNA_Partitioning_ATPase"/>
</dbReference>
<accession>A0A4R8IFR9</accession>
<gene>
    <name evidence="2" type="ORF">EDC23_2588</name>
</gene>
<dbReference type="RefSeq" id="WP_134085121.1">
    <property type="nucleotide sequence ID" value="NZ_SOQX01000008.1"/>
</dbReference>
<feature type="domain" description="CobQ/CobB/MinD/ParA nucleotide binding" evidence="1">
    <location>
        <begin position="4"/>
        <end position="189"/>
    </location>
</feature>
<evidence type="ECO:0000259" key="1">
    <source>
        <dbReference type="Pfam" id="PF01656"/>
    </source>
</evidence>
<keyword evidence="3" id="KW-1185">Reference proteome</keyword>
<proteinExistence type="predicted"/>
<sequence>MQRILVLNSKGGCGKTTVATNLASLYAGYGFTTALMDYDPQGSSMRWHSQRPRDNPVIHGVRAWQRSSGAQTSAWQLRLPPQTERVILDAPAGVSGQQLVNYVQRVDTILVPVLPSPIDIHAATHFIKDLLLIGKVRTAGVRVGVVANRAKKNTLVYQSLERFLKSLRLPLLGTLRDTQHYVHAVERGIGVHELWDRRVEEDRRQWINILEWLEDERVEMTAQQRHAP</sequence>
<dbReference type="PANTHER" id="PTHR13696">
    <property type="entry name" value="P-LOOP CONTAINING NUCLEOSIDE TRIPHOSPHATE HYDROLASE"/>
    <property type="match status" value="1"/>
</dbReference>
<dbReference type="InterPro" id="IPR002586">
    <property type="entry name" value="CobQ/CobB/MinD/ParA_Nub-bd_dom"/>
</dbReference>
<dbReference type="Gene3D" id="3.40.50.300">
    <property type="entry name" value="P-loop containing nucleotide triphosphate hydrolases"/>
    <property type="match status" value="1"/>
</dbReference>
<dbReference type="OrthoDB" id="69313at2"/>
<reference evidence="2 3" key="1">
    <citation type="submission" date="2019-03" db="EMBL/GenBank/DDBJ databases">
        <title>Genomic Encyclopedia of Type Strains, Phase IV (KMG-IV): sequencing the most valuable type-strain genomes for metagenomic binning, comparative biology and taxonomic classification.</title>
        <authorList>
            <person name="Goeker M."/>
        </authorList>
    </citation>
    <scope>NUCLEOTIDE SEQUENCE [LARGE SCALE GENOMIC DNA]</scope>
    <source>
        <strain evidence="2 3">DSM 16326</strain>
    </source>
</reference>
<dbReference type="EMBL" id="SOQX01000008">
    <property type="protein sequence ID" value="TDX99375.1"/>
    <property type="molecule type" value="Genomic_DNA"/>
</dbReference>
<dbReference type="AlphaFoldDB" id="A0A4R8IFR9"/>
<protein>
    <submittedName>
        <fullName evidence="2">Chromosome partitioning protein</fullName>
    </submittedName>
</protein>
<dbReference type="Pfam" id="PF01656">
    <property type="entry name" value="CbiA"/>
    <property type="match status" value="1"/>
</dbReference>
<name>A0A4R8IFR9_9GAMM</name>
<evidence type="ECO:0000313" key="2">
    <source>
        <dbReference type="EMBL" id="TDX99375.1"/>
    </source>
</evidence>
<organism evidence="2 3">
    <name type="scientific">Thiohalophilus thiocyanatoxydans</name>
    <dbReference type="NCBI Taxonomy" id="381308"/>
    <lineage>
        <taxon>Bacteria</taxon>
        <taxon>Pseudomonadati</taxon>
        <taxon>Pseudomonadota</taxon>
        <taxon>Gammaproteobacteria</taxon>
        <taxon>Thiohalomonadales</taxon>
        <taxon>Thiohalophilaceae</taxon>
        <taxon>Thiohalophilus</taxon>
    </lineage>
</organism>
<evidence type="ECO:0000313" key="3">
    <source>
        <dbReference type="Proteomes" id="UP000294914"/>
    </source>
</evidence>
<dbReference type="SUPFAM" id="SSF52540">
    <property type="entry name" value="P-loop containing nucleoside triphosphate hydrolases"/>
    <property type="match status" value="1"/>
</dbReference>
<dbReference type="CDD" id="cd02042">
    <property type="entry name" value="ParAB_family"/>
    <property type="match status" value="1"/>
</dbReference>
<dbReference type="InterPro" id="IPR027417">
    <property type="entry name" value="P-loop_NTPase"/>
</dbReference>
<comment type="caution">
    <text evidence="2">The sequence shown here is derived from an EMBL/GenBank/DDBJ whole genome shotgun (WGS) entry which is preliminary data.</text>
</comment>